<evidence type="ECO:0000313" key="1">
    <source>
        <dbReference type="EMBL" id="AZA90936.1"/>
    </source>
</evidence>
<accession>A0AAD1DQP0</accession>
<name>A0AAD1DQP0_CHRNA</name>
<gene>
    <name evidence="1" type="ORF">EG343_09955</name>
</gene>
<dbReference type="Proteomes" id="UP000278288">
    <property type="component" value="Chromosome"/>
</dbReference>
<dbReference type="KEGG" id="cnk:EG343_09955"/>
<keyword evidence="2" id="KW-1185">Reference proteome</keyword>
<organism evidence="1 2">
    <name type="scientific">Chryseobacterium nakagawai</name>
    <dbReference type="NCBI Taxonomy" id="1241982"/>
    <lineage>
        <taxon>Bacteria</taxon>
        <taxon>Pseudomonadati</taxon>
        <taxon>Bacteroidota</taxon>
        <taxon>Flavobacteriia</taxon>
        <taxon>Flavobacteriales</taxon>
        <taxon>Weeksellaceae</taxon>
        <taxon>Chryseobacterium group</taxon>
        <taxon>Chryseobacterium</taxon>
    </lineage>
</organism>
<evidence type="ECO:0000313" key="2">
    <source>
        <dbReference type="Proteomes" id="UP000278288"/>
    </source>
</evidence>
<dbReference type="EMBL" id="CP033923">
    <property type="protein sequence ID" value="AZA90936.1"/>
    <property type="molecule type" value="Genomic_DNA"/>
</dbReference>
<reference evidence="1 2" key="1">
    <citation type="submission" date="2018-11" db="EMBL/GenBank/DDBJ databases">
        <title>Proposal to divide the Flavobacteriaceae and reorganize its genera based on Amino Acid Identity values calculated from whole genome sequences.</title>
        <authorList>
            <person name="Nicholson A.C."/>
            <person name="Gulvik C.A."/>
            <person name="Whitney A.M."/>
            <person name="Humrighouse B.W."/>
            <person name="Bell M."/>
            <person name="Holmes B."/>
            <person name="Steigerwalt A.G."/>
            <person name="Villarma A."/>
            <person name="Sheth M."/>
            <person name="Batra D."/>
            <person name="Pryor J."/>
            <person name="Bernardet J.-F."/>
            <person name="Hugo C."/>
            <person name="Kampfer P."/>
            <person name="Newman J."/>
            <person name="McQuiston J.R."/>
        </authorList>
    </citation>
    <scope>NUCLEOTIDE SEQUENCE [LARGE SCALE GENOMIC DNA]</scope>
    <source>
        <strain evidence="1 2">G0041</strain>
    </source>
</reference>
<dbReference type="RefSeq" id="WP_123857641.1">
    <property type="nucleotide sequence ID" value="NZ_CP033923.1"/>
</dbReference>
<sequence>MQKFTINGQKHIIVNVIDALENNMMGMSVARSWNYELISETTIEFTLKEGETVKPSDLFWFGYFTAID</sequence>
<proteinExistence type="predicted"/>
<dbReference type="AlphaFoldDB" id="A0AAD1DQP0"/>
<protein>
    <submittedName>
        <fullName evidence="1">Uncharacterized protein</fullName>
    </submittedName>
</protein>